<dbReference type="Proteomes" id="UP000620124">
    <property type="component" value="Unassembled WGS sequence"/>
</dbReference>
<evidence type="ECO:0000313" key="3">
    <source>
        <dbReference type="EMBL" id="KAF7362752.1"/>
    </source>
</evidence>
<dbReference type="Pfam" id="PF01823">
    <property type="entry name" value="MACPF"/>
    <property type="match status" value="1"/>
</dbReference>
<reference evidence="3" key="1">
    <citation type="submission" date="2020-05" db="EMBL/GenBank/DDBJ databases">
        <title>Mycena genomes resolve the evolution of fungal bioluminescence.</title>
        <authorList>
            <person name="Tsai I.J."/>
        </authorList>
    </citation>
    <scope>NUCLEOTIDE SEQUENCE</scope>
    <source>
        <strain evidence="3">CCC161011</strain>
    </source>
</reference>
<evidence type="ECO:0000256" key="1">
    <source>
        <dbReference type="SAM" id="MobiDB-lite"/>
    </source>
</evidence>
<comment type="caution">
    <text evidence="3">The sequence shown here is derived from an EMBL/GenBank/DDBJ whole genome shotgun (WGS) entry which is preliminary data.</text>
</comment>
<dbReference type="AlphaFoldDB" id="A0A8H6YQ12"/>
<protein>
    <recommendedName>
        <fullName evidence="2">MACPF domain-containing protein</fullName>
    </recommendedName>
</protein>
<proteinExistence type="predicted"/>
<dbReference type="EMBL" id="JACAZI010000004">
    <property type="protein sequence ID" value="KAF7362752.1"/>
    <property type="molecule type" value="Genomic_DNA"/>
</dbReference>
<dbReference type="InterPro" id="IPR020864">
    <property type="entry name" value="MACPF"/>
</dbReference>
<gene>
    <name evidence="3" type="ORF">MVEN_00624700</name>
</gene>
<evidence type="ECO:0000259" key="2">
    <source>
        <dbReference type="Pfam" id="PF01823"/>
    </source>
</evidence>
<feature type="domain" description="MACPF" evidence="2">
    <location>
        <begin position="301"/>
        <end position="372"/>
    </location>
</feature>
<dbReference type="OrthoDB" id="2913746at2759"/>
<evidence type="ECO:0000313" key="4">
    <source>
        <dbReference type="Proteomes" id="UP000620124"/>
    </source>
</evidence>
<accession>A0A8H6YQ12</accession>
<feature type="region of interest" description="Disordered" evidence="1">
    <location>
        <begin position="517"/>
        <end position="546"/>
    </location>
</feature>
<sequence>MSELIIIMIGLRTAIETFAEATDREHSGSRQSEKRTTRIIRYYYPADTKNQAKPQRQATLREIETVVEKQLNKIRTANEVAGILFVHSNKQGETTGFPFESATRFLNLEGQALFRKLFLVVQSSLENVIKSQWTGLVNEGMRVAGFDGTHDSARAILNQLLGEAAQVPPVHEVSAKLGRSAYLKASESHNVSETPFLNSQPSSPPRRVQELADSYLGFTYNPILGTFGRSRVLSLDPLKELQFSSGPDSQVEQFTHVRDVRHEYELAACLLRCDFDIPDVAGLSVSYATSSTFKASWTSDSQLYMAQHVTATARVSTLTPRLSQEMIDLIEKLPPWSESSDNSKQQYNEFFRSHGTHVMLRLALGGNLRVIINDLQNVEDRGRRGGARAGAGAPALSRFFKIGIIGLCVRNHEGSDRRGRQYITILRDGGGAVAGELTRTLENHFKQCSPSSEAQHSWPGPEVREKWIQALEMKPTLIPDNKYTDYEWLYALGGLSEVQKDNLRLASQFYLTMGHKEMSPTEAPSNENPGGPVGEPRERNPLGVRQKIRKFFSSKKK</sequence>
<keyword evidence="4" id="KW-1185">Reference proteome</keyword>
<name>A0A8H6YQ12_9AGAR</name>
<organism evidence="3 4">
    <name type="scientific">Mycena venus</name>
    <dbReference type="NCBI Taxonomy" id="2733690"/>
    <lineage>
        <taxon>Eukaryota</taxon>
        <taxon>Fungi</taxon>
        <taxon>Dikarya</taxon>
        <taxon>Basidiomycota</taxon>
        <taxon>Agaricomycotina</taxon>
        <taxon>Agaricomycetes</taxon>
        <taxon>Agaricomycetidae</taxon>
        <taxon>Agaricales</taxon>
        <taxon>Marasmiineae</taxon>
        <taxon>Mycenaceae</taxon>
        <taxon>Mycena</taxon>
    </lineage>
</organism>